<protein>
    <submittedName>
        <fullName evidence="1">Stage III sporulation protein SpoAB</fullName>
    </submittedName>
</protein>
<keyword evidence="2" id="KW-1185">Reference proteome</keyword>
<name>A0A4S3PR81_9BACI</name>
<accession>A0A4S3PR81</accession>
<dbReference type="Proteomes" id="UP000306477">
    <property type="component" value="Unassembled WGS sequence"/>
</dbReference>
<proteinExistence type="predicted"/>
<dbReference type="RefSeq" id="WP_136380500.1">
    <property type="nucleotide sequence ID" value="NZ_SLUB01000031.1"/>
</dbReference>
<dbReference type="PIRSF" id="PIRSF021435">
    <property type="entry name" value="SpoIIIAB"/>
    <property type="match status" value="1"/>
</dbReference>
<gene>
    <name evidence="1" type="ORF">E1I69_15615</name>
</gene>
<dbReference type="EMBL" id="SLUB01000031">
    <property type="protein sequence ID" value="THE11282.1"/>
    <property type="molecule type" value="Genomic_DNA"/>
</dbReference>
<dbReference type="STRING" id="1033734.GCA_000285535_04289"/>
<dbReference type="InterPro" id="IPR014198">
    <property type="entry name" value="Spore_III_AB"/>
</dbReference>
<sequence>MIKMIGAILILLATTWTGFEAARKLSERPRQLRMLKTALQSLEAEIMYGHVPLIDVATHLARQIPKPVSYFFEGFAKRLQTGEVSVKVAWDESLKEVSKLTAFHQGEIEILQQFGETLGQHDRTSQQKHILLAITHLEREESEAKDRQLRYEKMVKSLGFLSGLLVVILLI</sequence>
<reference evidence="1 2" key="1">
    <citation type="journal article" date="2019" name="Indoor Air">
        <title>Impacts of indoor surface finishes on bacterial viability.</title>
        <authorList>
            <person name="Hu J."/>
            <person name="Maamar S.B."/>
            <person name="Glawe A.J."/>
            <person name="Gottel N."/>
            <person name="Gilbert J.A."/>
            <person name="Hartmann E.M."/>
        </authorList>
    </citation>
    <scope>NUCLEOTIDE SEQUENCE [LARGE SCALE GENOMIC DNA]</scope>
    <source>
        <strain evidence="1 2">AF060A6</strain>
    </source>
</reference>
<dbReference type="AlphaFoldDB" id="A0A4S3PR81"/>
<dbReference type="NCBIfam" id="TIGR02833">
    <property type="entry name" value="spore_III_AB"/>
    <property type="match status" value="1"/>
</dbReference>
<evidence type="ECO:0000313" key="2">
    <source>
        <dbReference type="Proteomes" id="UP000306477"/>
    </source>
</evidence>
<comment type="caution">
    <text evidence="1">The sequence shown here is derived from an EMBL/GenBank/DDBJ whole genome shotgun (WGS) entry which is preliminary data.</text>
</comment>
<dbReference type="OrthoDB" id="1957909at2"/>
<organism evidence="1 2">
    <name type="scientific">Bacillus timonensis</name>
    <dbReference type="NCBI Taxonomy" id="1033734"/>
    <lineage>
        <taxon>Bacteria</taxon>
        <taxon>Bacillati</taxon>
        <taxon>Bacillota</taxon>
        <taxon>Bacilli</taxon>
        <taxon>Bacillales</taxon>
        <taxon>Bacillaceae</taxon>
        <taxon>Bacillus</taxon>
    </lineage>
</organism>
<dbReference type="Pfam" id="PF09548">
    <property type="entry name" value="Spore_III_AB"/>
    <property type="match status" value="1"/>
</dbReference>
<evidence type="ECO:0000313" key="1">
    <source>
        <dbReference type="EMBL" id="THE11282.1"/>
    </source>
</evidence>